<dbReference type="RefSeq" id="WP_150668691.1">
    <property type="nucleotide sequence ID" value="NZ_CABPSB010000005.1"/>
</dbReference>
<feature type="compositionally biased region" description="Low complexity" evidence="3">
    <location>
        <begin position="7"/>
        <end position="19"/>
    </location>
</feature>
<dbReference type="SUPFAM" id="SSF56176">
    <property type="entry name" value="FAD-binding/transporter-associated domain-like"/>
    <property type="match status" value="1"/>
</dbReference>
<evidence type="ECO:0000256" key="2">
    <source>
        <dbReference type="ARBA" id="ARBA00022827"/>
    </source>
</evidence>
<dbReference type="SUPFAM" id="SSF55103">
    <property type="entry name" value="FAD-linked oxidases, C-terminal domain"/>
    <property type="match status" value="1"/>
</dbReference>
<dbReference type="GO" id="GO:0003824">
    <property type="term" value="F:catalytic activity"/>
    <property type="evidence" value="ECO:0007669"/>
    <property type="project" value="InterPro"/>
</dbReference>
<name>A0A5E4UE68_9BURK</name>
<dbReference type="PANTHER" id="PTHR11748:SF103">
    <property type="entry name" value="GLYCOLATE OXIDASE SUBUNIT GLCE"/>
    <property type="match status" value="1"/>
</dbReference>
<feature type="region of interest" description="Disordered" evidence="3">
    <location>
        <begin position="1"/>
        <end position="32"/>
    </location>
</feature>
<dbReference type="NCBIfam" id="NF008439">
    <property type="entry name" value="PRK11282.1"/>
    <property type="match status" value="1"/>
</dbReference>
<proteinExistence type="predicted"/>
<keyword evidence="1" id="KW-0285">Flavoprotein</keyword>
<evidence type="ECO:0000259" key="4">
    <source>
        <dbReference type="PROSITE" id="PS51387"/>
    </source>
</evidence>
<evidence type="ECO:0000256" key="3">
    <source>
        <dbReference type="SAM" id="MobiDB-lite"/>
    </source>
</evidence>
<evidence type="ECO:0000313" key="5">
    <source>
        <dbReference type="EMBL" id="VVD98356.1"/>
    </source>
</evidence>
<dbReference type="PROSITE" id="PS51387">
    <property type="entry name" value="FAD_PCMH"/>
    <property type="match status" value="1"/>
</dbReference>
<evidence type="ECO:0000313" key="6">
    <source>
        <dbReference type="Proteomes" id="UP000406256"/>
    </source>
</evidence>
<keyword evidence="2" id="KW-0274">FAD</keyword>
<dbReference type="Proteomes" id="UP000406256">
    <property type="component" value="Unassembled WGS sequence"/>
</dbReference>
<accession>A0A5E4UE68</accession>
<dbReference type="OrthoDB" id="9811557at2"/>
<evidence type="ECO:0000256" key="1">
    <source>
        <dbReference type="ARBA" id="ARBA00022630"/>
    </source>
</evidence>
<keyword evidence="6" id="KW-1185">Reference proteome</keyword>
<organism evidence="5 6">
    <name type="scientific">Pandoraea anhela</name>
    <dbReference type="NCBI Taxonomy" id="2508295"/>
    <lineage>
        <taxon>Bacteria</taxon>
        <taxon>Pseudomonadati</taxon>
        <taxon>Pseudomonadota</taxon>
        <taxon>Betaproteobacteria</taxon>
        <taxon>Burkholderiales</taxon>
        <taxon>Burkholderiaceae</taxon>
        <taxon>Pandoraea</taxon>
    </lineage>
</organism>
<feature type="domain" description="FAD-binding PCMH-type" evidence="4">
    <location>
        <begin position="32"/>
        <end position="210"/>
    </location>
</feature>
<dbReference type="Pfam" id="PF01565">
    <property type="entry name" value="FAD_binding_4"/>
    <property type="match status" value="1"/>
</dbReference>
<dbReference type="Gene3D" id="3.30.465.10">
    <property type="match status" value="1"/>
</dbReference>
<dbReference type="PANTHER" id="PTHR11748">
    <property type="entry name" value="D-LACTATE DEHYDROGENASE"/>
    <property type="match status" value="1"/>
</dbReference>
<dbReference type="InterPro" id="IPR016164">
    <property type="entry name" value="FAD-linked_Oxase-like_C"/>
</dbReference>
<dbReference type="InterPro" id="IPR016169">
    <property type="entry name" value="FAD-bd_PCMH_sub2"/>
</dbReference>
<gene>
    <name evidence="5" type="ORF">PAN31108_01996</name>
</gene>
<dbReference type="InterPro" id="IPR036318">
    <property type="entry name" value="FAD-bd_PCMH-like_sf"/>
</dbReference>
<reference evidence="5 6" key="1">
    <citation type="submission" date="2019-08" db="EMBL/GenBank/DDBJ databases">
        <authorList>
            <person name="Peeters C."/>
        </authorList>
    </citation>
    <scope>NUCLEOTIDE SEQUENCE [LARGE SCALE GENOMIC DNA]</scope>
    <source>
        <strain evidence="5 6">LMG 31108</strain>
    </source>
</reference>
<dbReference type="AlphaFoldDB" id="A0A5E4UE68"/>
<dbReference type="InterPro" id="IPR006094">
    <property type="entry name" value="Oxid_FAD_bind_N"/>
</dbReference>
<dbReference type="GO" id="GO:0071949">
    <property type="term" value="F:FAD binding"/>
    <property type="evidence" value="ECO:0007669"/>
    <property type="project" value="InterPro"/>
</dbReference>
<protein>
    <submittedName>
        <fullName evidence="5">Glycolate oxidase subunit GlcE</fullName>
    </submittedName>
</protein>
<dbReference type="EMBL" id="CABPSB010000005">
    <property type="protein sequence ID" value="VVD98356.1"/>
    <property type="molecule type" value="Genomic_DNA"/>
</dbReference>
<dbReference type="InterPro" id="IPR016166">
    <property type="entry name" value="FAD-bd_PCMH"/>
</dbReference>
<sequence>MLQARYASPAPSAASGTSPDITCAPDAPTSASRLDTEANAADRALAQIRERVLAATASGVPLDIQGGNTKRWYGETPVGEPLYMRAYRGIVSYDPAELVITARAGTPLADIEAALADCGQILPFEPPHFGPGATLGGCIAAGLAGPRRPYAGAPRDFVLGAVVMNGQADVLHFGGQVMKNVAGYDVSRVLAGALGTLGVLLELSIKVLPRPVAEATLRFELPQAQAIEQINRWGAQPLPLTGSAWHDGVLSVRLGGAAAAVEAARASMGGRHVDAIEAHDFWASLREQTHPCFAKSPVLGDGQPLWRLSVPPTTPPLPHGDDHLIEWGGAQRWWMTQRPAAEIRAIAAAVGGHATLFRHGRKAPGVSADADRVFSPQPAALRAIGERLQQAFDPSRIFNRHRLYR</sequence>